<dbReference type="Pfam" id="PF05638">
    <property type="entry name" value="T6SS_HCP"/>
    <property type="match status" value="1"/>
</dbReference>
<evidence type="ECO:0008006" key="3">
    <source>
        <dbReference type="Google" id="ProtNLM"/>
    </source>
</evidence>
<protein>
    <recommendedName>
        <fullName evidence="3">Type VI secretion system tube protein Hcp</fullName>
    </recommendedName>
</protein>
<dbReference type="PANTHER" id="PTHR36152:SF1">
    <property type="entry name" value="UBIQUITIN-LIKE DOMAIN-CONTAINING PROTEIN"/>
    <property type="match status" value="1"/>
</dbReference>
<name>A0A2S8FVH8_9BACT</name>
<dbReference type="PANTHER" id="PTHR36152">
    <property type="entry name" value="CYTOPLASMIC PROTEIN-RELATED"/>
    <property type="match status" value="1"/>
</dbReference>
<dbReference type="Gene3D" id="2.30.110.20">
    <property type="entry name" value="Hcp1-like"/>
    <property type="match status" value="1"/>
</dbReference>
<dbReference type="InterPro" id="IPR008514">
    <property type="entry name" value="T6SS_Hcp"/>
</dbReference>
<dbReference type="Proteomes" id="UP000238322">
    <property type="component" value="Unassembled WGS sequence"/>
</dbReference>
<dbReference type="AlphaFoldDB" id="A0A2S8FVH8"/>
<dbReference type="EMBL" id="PUHY01000006">
    <property type="protein sequence ID" value="PQO36186.1"/>
    <property type="molecule type" value="Genomic_DNA"/>
</dbReference>
<accession>A0A2S8FVH8</accession>
<dbReference type="InterPro" id="IPR036624">
    <property type="entry name" value="Hcp1-lik_sf"/>
</dbReference>
<reference evidence="1 2" key="1">
    <citation type="submission" date="2018-02" db="EMBL/GenBank/DDBJ databases">
        <title>Comparative genomes isolates from brazilian mangrove.</title>
        <authorList>
            <person name="Araujo J.E."/>
            <person name="Taketani R.G."/>
            <person name="Silva M.C.P."/>
            <person name="Loureco M.V."/>
            <person name="Andreote F.D."/>
        </authorList>
    </citation>
    <scope>NUCLEOTIDE SEQUENCE [LARGE SCALE GENOMIC DNA]</scope>
    <source>
        <strain evidence="1 2">Hex-1 MGV</strain>
    </source>
</reference>
<gene>
    <name evidence="1" type="ORF">C5Y83_09735</name>
</gene>
<dbReference type="RefSeq" id="WP_105329476.1">
    <property type="nucleotide sequence ID" value="NZ_PUHY01000006.1"/>
</dbReference>
<dbReference type="SUPFAM" id="SSF141452">
    <property type="entry name" value="Hcp1-like"/>
    <property type="match status" value="1"/>
</dbReference>
<dbReference type="InterPro" id="IPR053165">
    <property type="entry name" value="HSI-I_assembly_Hcp1"/>
</dbReference>
<organism evidence="1 2">
    <name type="scientific">Blastopirellula marina</name>
    <dbReference type="NCBI Taxonomy" id="124"/>
    <lineage>
        <taxon>Bacteria</taxon>
        <taxon>Pseudomonadati</taxon>
        <taxon>Planctomycetota</taxon>
        <taxon>Planctomycetia</taxon>
        <taxon>Pirellulales</taxon>
        <taxon>Pirellulaceae</taxon>
        <taxon>Blastopirellula</taxon>
    </lineage>
</organism>
<evidence type="ECO:0000313" key="1">
    <source>
        <dbReference type="EMBL" id="PQO36186.1"/>
    </source>
</evidence>
<comment type="caution">
    <text evidence="1">The sequence shown here is derived from an EMBL/GenBank/DDBJ whole genome shotgun (WGS) entry which is preliminary data.</text>
</comment>
<proteinExistence type="predicted"/>
<dbReference type="OrthoDB" id="4865570at2"/>
<sequence length="163" mass="17915">MAGYIFFDGIEGQSTDAEHKNWINLLTISTNISRMVTRGGSGSSRNVQSAIFDDLICTKELDKSTPKLIEAVASGKTYPSVKLDLVQSLGDTSKRLPYLQYELKNTIVTNHSFSATVDSDGTVPLESFSLNFEEIKVTYSQYGKDGAKQGKVESTWKLEEGST</sequence>
<evidence type="ECO:0000313" key="2">
    <source>
        <dbReference type="Proteomes" id="UP000238322"/>
    </source>
</evidence>